<name>A0ABU3KQ46_9BURK</name>
<sequence length="156" mass="16867">MAVTVEINLGYEFDVKAKASEVFAVLSDVPSSASHFPKVDQLVDLGGGAYRWEMEKIGIASITLQTVYASKYTSNKAKGTVSWTPIKGEGNALVAGSWKITDNKKATNIVLEIQGELTLPLPGLMKMVAAPIAEAEFEKMVEQYIDNLTQHFGGEA</sequence>
<reference evidence="1 2" key="1">
    <citation type="submission" date="2023-08" db="EMBL/GenBank/DDBJ databases">
        <title>Rhodoferax potami sp. nov. and Rhodoferax mekongensis sp. nov., isolated from the Mekong River in Thailand.</title>
        <authorList>
            <person name="Kitikhun S."/>
            <person name="Charoenyingcharoen P."/>
            <person name="Siriarchawattana P."/>
            <person name="Likhitrattanapisal S."/>
            <person name="Nilsakha T."/>
            <person name="Chanpet A."/>
            <person name="Rattanawaree P."/>
            <person name="Ingsriswang S."/>
        </authorList>
    </citation>
    <scope>NUCLEOTIDE SEQUENCE [LARGE SCALE GENOMIC DNA]</scope>
    <source>
        <strain evidence="1 2">TBRC 17660</strain>
    </source>
</reference>
<evidence type="ECO:0000313" key="1">
    <source>
        <dbReference type="EMBL" id="MDT7519815.1"/>
    </source>
</evidence>
<proteinExistence type="predicted"/>
<keyword evidence="2" id="KW-1185">Reference proteome</keyword>
<accession>A0ABU3KQ46</accession>
<dbReference type="Proteomes" id="UP001321700">
    <property type="component" value="Unassembled WGS sequence"/>
</dbReference>
<dbReference type="InterPro" id="IPR023393">
    <property type="entry name" value="START-like_dom_sf"/>
</dbReference>
<comment type="caution">
    <text evidence="1">The sequence shown here is derived from an EMBL/GenBank/DDBJ whole genome shotgun (WGS) entry which is preliminary data.</text>
</comment>
<evidence type="ECO:0000313" key="2">
    <source>
        <dbReference type="Proteomes" id="UP001321700"/>
    </source>
</evidence>
<dbReference type="Gene3D" id="3.30.530.20">
    <property type="match status" value="1"/>
</dbReference>
<dbReference type="EMBL" id="JAVBIK010000001">
    <property type="protein sequence ID" value="MDT7519815.1"/>
    <property type="molecule type" value="Genomic_DNA"/>
</dbReference>
<dbReference type="CDD" id="cd07819">
    <property type="entry name" value="SRPBCC_2"/>
    <property type="match status" value="1"/>
</dbReference>
<organism evidence="1 2">
    <name type="scientific">Rhodoferax potami</name>
    <dbReference type="NCBI Taxonomy" id="3068338"/>
    <lineage>
        <taxon>Bacteria</taxon>
        <taxon>Pseudomonadati</taxon>
        <taxon>Pseudomonadota</taxon>
        <taxon>Betaproteobacteria</taxon>
        <taxon>Burkholderiales</taxon>
        <taxon>Comamonadaceae</taxon>
        <taxon>Rhodoferax</taxon>
    </lineage>
</organism>
<dbReference type="InterPro" id="IPR019587">
    <property type="entry name" value="Polyketide_cyclase/dehydratase"/>
</dbReference>
<gene>
    <name evidence="1" type="ORF">RAE19_14035</name>
</gene>
<protein>
    <submittedName>
        <fullName evidence="1">SRPBCC family protein</fullName>
    </submittedName>
</protein>
<dbReference type="RefSeq" id="WP_313875472.1">
    <property type="nucleotide sequence ID" value="NZ_JAVBIK010000001.1"/>
</dbReference>
<dbReference type="SUPFAM" id="SSF55961">
    <property type="entry name" value="Bet v1-like"/>
    <property type="match status" value="1"/>
</dbReference>
<dbReference type="Pfam" id="PF10604">
    <property type="entry name" value="Polyketide_cyc2"/>
    <property type="match status" value="1"/>
</dbReference>